<dbReference type="GO" id="GO:0005634">
    <property type="term" value="C:nucleus"/>
    <property type="evidence" value="ECO:0007669"/>
    <property type="project" value="TreeGrafter"/>
</dbReference>
<dbReference type="OMA" id="WFESESI"/>
<dbReference type="Proteomes" id="UP000016922">
    <property type="component" value="Unassembled WGS sequence"/>
</dbReference>
<dbReference type="InterPro" id="IPR050593">
    <property type="entry name" value="LovG"/>
</dbReference>
<dbReference type="InterPro" id="IPR005645">
    <property type="entry name" value="FSH-like_dom"/>
</dbReference>
<evidence type="ECO:0000259" key="4">
    <source>
        <dbReference type="Pfam" id="PF03959"/>
    </source>
</evidence>
<keyword evidence="6" id="KW-1185">Reference proteome</keyword>
<keyword evidence="1 5" id="KW-0378">Hydrolase</keyword>
<accession>S3D962</accession>
<dbReference type="GO" id="GO:0005737">
    <property type="term" value="C:cytoplasm"/>
    <property type="evidence" value="ECO:0007669"/>
    <property type="project" value="TreeGrafter"/>
</dbReference>
<dbReference type="RefSeq" id="XP_008078004.1">
    <property type="nucleotide sequence ID" value="XM_008079813.1"/>
</dbReference>
<dbReference type="OrthoDB" id="2094269at2759"/>
<feature type="region of interest" description="Disordered" evidence="2">
    <location>
        <begin position="145"/>
        <end position="167"/>
    </location>
</feature>
<dbReference type="SUPFAM" id="SSF53474">
    <property type="entry name" value="alpha/beta-Hydrolases"/>
    <property type="match status" value="1"/>
</dbReference>
<evidence type="ECO:0000313" key="6">
    <source>
        <dbReference type="Proteomes" id="UP000016922"/>
    </source>
</evidence>
<feature type="compositionally biased region" description="Basic and acidic residues" evidence="2">
    <location>
        <begin position="149"/>
        <end position="159"/>
    </location>
</feature>
<dbReference type="STRING" id="1116229.S3D962"/>
<sequence length="347" mass="38809">MAYVILLVTNGSYERFGMKMVGAPKDHNFAGFVIYDCFLSRISSILHLTILLFLSVHYCNLLFYFSFLKQVFRMDMLIIPSKAKVLMLHGHAESGPSFHQRTKRLETHLHNTFPAAPHPKHHPLFPGGIELHYPTGPIKLNAAEATRGGGHEKEFRPHSTSDPFRNPLRGKPESDAYAWGVGDLQKCEDIAGLNDSISFALEYMQDNGPFVGVVGFSSGATLAVILASLLEHPKSVKGFQYPPNFNHPALYFALCYSGFKLTSSTYKPIYNPKISTPTLHVIGSMDKMTEEARTLQLVKKCRKARVVYHPGTHYVPTRSAFLEIAVEFVEEAIGGGVDEDWSDWDDC</sequence>
<keyword evidence="3" id="KW-1133">Transmembrane helix</keyword>
<protein>
    <submittedName>
        <fullName evidence="5">Alpha/beta-Hydrolase</fullName>
    </submittedName>
</protein>
<proteinExistence type="predicted"/>
<feature type="transmembrane region" description="Helical" evidence="3">
    <location>
        <begin position="210"/>
        <end position="230"/>
    </location>
</feature>
<evidence type="ECO:0000256" key="2">
    <source>
        <dbReference type="SAM" id="MobiDB-lite"/>
    </source>
</evidence>
<dbReference type="Gene3D" id="3.40.50.1820">
    <property type="entry name" value="alpha/beta hydrolase"/>
    <property type="match status" value="1"/>
</dbReference>
<dbReference type="Pfam" id="PF03959">
    <property type="entry name" value="FSH1"/>
    <property type="match status" value="1"/>
</dbReference>
<evidence type="ECO:0000313" key="5">
    <source>
        <dbReference type="EMBL" id="EPE35017.1"/>
    </source>
</evidence>
<organism evidence="5 6">
    <name type="scientific">Glarea lozoyensis (strain ATCC 20868 / MF5171)</name>
    <dbReference type="NCBI Taxonomy" id="1116229"/>
    <lineage>
        <taxon>Eukaryota</taxon>
        <taxon>Fungi</taxon>
        <taxon>Dikarya</taxon>
        <taxon>Ascomycota</taxon>
        <taxon>Pezizomycotina</taxon>
        <taxon>Leotiomycetes</taxon>
        <taxon>Helotiales</taxon>
        <taxon>Helotiaceae</taxon>
        <taxon>Glarea</taxon>
    </lineage>
</organism>
<evidence type="ECO:0000256" key="3">
    <source>
        <dbReference type="SAM" id="Phobius"/>
    </source>
</evidence>
<dbReference type="GeneID" id="19469758"/>
<dbReference type="HOGENOM" id="CLU_051938_2_2_1"/>
<dbReference type="GO" id="GO:0019748">
    <property type="term" value="P:secondary metabolic process"/>
    <property type="evidence" value="ECO:0007669"/>
    <property type="project" value="TreeGrafter"/>
</dbReference>
<dbReference type="InterPro" id="IPR029058">
    <property type="entry name" value="AB_hydrolase_fold"/>
</dbReference>
<dbReference type="PANTHER" id="PTHR48070">
    <property type="entry name" value="ESTERASE OVCA2"/>
    <property type="match status" value="1"/>
</dbReference>
<keyword evidence="3" id="KW-0812">Transmembrane</keyword>
<dbReference type="eggNOG" id="KOG2551">
    <property type="taxonomic scope" value="Eukaryota"/>
</dbReference>
<dbReference type="GO" id="GO:0016787">
    <property type="term" value="F:hydrolase activity"/>
    <property type="evidence" value="ECO:0007669"/>
    <property type="project" value="UniProtKB-KW"/>
</dbReference>
<name>S3D962_GLAL2</name>
<evidence type="ECO:0000256" key="1">
    <source>
        <dbReference type="ARBA" id="ARBA00022801"/>
    </source>
</evidence>
<dbReference type="PANTHER" id="PTHR48070:SF6">
    <property type="entry name" value="ESTERASE OVCA2"/>
    <property type="match status" value="1"/>
</dbReference>
<feature type="domain" description="Serine hydrolase" evidence="4">
    <location>
        <begin position="81"/>
        <end position="322"/>
    </location>
</feature>
<dbReference type="AlphaFoldDB" id="S3D962"/>
<gene>
    <name evidence="5" type="ORF">GLAREA_10712</name>
</gene>
<keyword evidence="3" id="KW-0472">Membrane</keyword>
<reference evidence="5 6" key="1">
    <citation type="journal article" date="2013" name="BMC Genomics">
        <title>Genomics-driven discovery of the pneumocandin biosynthetic gene cluster in the fungus Glarea lozoyensis.</title>
        <authorList>
            <person name="Chen L."/>
            <person name="Yue Q."/>
            <person name="Zhang X."/>
            <person name="Xiang M."/>
            <person name="Wang C."/>
            <person name="Li S."/>
            <person name="Che Y."/>
            <person name="Ortiz-Lopez F.J."/>
            <person name="Bills G.F."/>
            <person name="Liu X."/>
            <person name="An Z."/>
        </authorList>
    </citation>
    <scope>NUCLEOTIDE SEQUENCE [LARGE SCALE GENOMIC DNA]</scope>
    <source>
        <strain evidence="6">ATCC 20868 / MF5171</strain>
    </source>
</reference>
<dbReference type="EMBL" id="KE145355">
    <property type="protein sequence ID" value="EPE35017.1"/>
    <property type="molecule type" value="Genomic_DNA"/>
</dbReference>
<dbReference type="KEGG" id="glz:GLAREA_10712"/>
<feature type="transmembrane region" description="Helical" evidence="3">
    <location>
        <begin position="45"/>
        <end position="67"/>
    </location>
</feature>